<evidence type="ECO:0000313" key="3">
    <source>
        <dbReference type="EMBL" id="GGG81692.1"/>
    </source>
</evidence>
<feature type="signal peptide" evidence="2">
    <location>
        <begin position="1"/>
        <end position="21"/>
    </location>
</feature>
<feature type="region of interest" description="Disordered" evidence="1">
    <location>
        <begin position="22"/>
        <end position="54"/>
    </location>
</feature>
<comment type="caution">
    <text evidence="3">The sequence shown here is derived from an EMBL/GenBank/DDBJ whole genome shotgun (WGS) entry which is preliminary data.</text>
</comment>
<dbReference type="EMBL" id="BMHY01000010">
    <property type="protein sequence ID" value="GGG81692.1"/>
    <property type="molecule type" value="Genomic_DNA"/>
</dbReference>
<keyword evidence="2" id="KW-0732">Signal</keyword>
<organism evidence="3 4">
    <name type="scientific">Paenibacillus radicis</name>
    <name type="common">ex Gao et al. 2016</name>
    <dbReference type="NCBI Taxonomy" id="1737354"/>
    <lineage>
        <taxon>Bacteria</taxon>
        <taxon>Bacillati</taxon>
        <taxon>Bacillota</taxon>
        <taxon>Bacilli</taxon>
        <taxon>Bacillales</taxon>
        <taxon>Paenibacillaceae</taxon>
        <taxon>Paenibacillus</taxon>
    </lineage>
</organism>
<keyword evidence="4" id="KW-1185">Reference proteome</keyword>
<evidence type="ECO:0000256" key="2">
    <source>
        <dbReference type="SAM" id="SignalP"/>
    </source>
</evidence>
<evidence type="ECO:0008006" key="5">
    <source>
        <dbReference type="Google" id="ProtNLM"/>
    </source>
</evidence>
<sequence>MKKIVISALMLSLLLAGCGNGDKKEAAANDSTPANVTTPAVDTNDKDKAANEEVKVKKKSKESAIALEFLKVYYNGTEDEKNKAVKEYVQEDMQLLFNMGGMENETEFLKPKVVSTIEVEGEEGNHSATLIQSDKKEERIVMMQGDKVMAIFAPGADGESNEFFDGIRDQFK</sequence>
<proteinExistence type="predicted"/>
<dbReference type="Proteomes" id="UP000600247">
    <property type="component" value="Unassembled WGS sequence"/>
</dbReference>
<evidence type="ECO:0000313" key="4">
    <source>
        <dbReference type="Proteomes" id="UP000600247"/>
    </source>
</evidence>
<accession>A0A917HKL7</accession>
<dbReference type="AlphaFoldDB" id="A0A917HKL7"/>
<feature type="compositionally biased region" description="Basic and acidic residues" evidence="1">
    <location>
        <begin position="43"/>
        <end position="54"/>
    </location>
</feature>
<protein>
    <recommendedName>
        <fullName evidence="5">Lipoprotein</fullName>
    </recommendedName>
</protein>
<dbReference type="RefSeq" id="WP_188891376.1">
    <property type="nucleotide sequence ID" value="NZ_BMHY01000010.1"/>
</dbReference>
<gene>
    <name evidence="3" type="ORF">GCM10010918_43730</name>
</gene>
<feature type="compositionally biased region" description="Polar residues" evidence="1">
    <location>
        <begin position="29"/>
        <end position="41"/>
    </location>
</feature>
<reference evidence="3 4" key="1">
    <citation type="journal article" date="2014" name="Int. J. Syst. Evol. Microbiol.">
        <title>Complete genome sequence of Corynebacterium casei LMG S-19264T (=DSM 44701T), isolated from a smear-ripened cheese.</title>
        <authorList>
            <consortium name="US DOE Joint Genome Institute (JGI-PGF)"/>
            <person name="Walter F."/>
            <person name="Albersmeier A."/>
            <person name="Kalinowski J."/>
            <person name="Ruckert C."/>
        </authorList>
    </citation>
    <scope>NUCLEOTIDE SEQUENCE [LARGE SCALE GENOMIC DNA]</scope>
    <source>
        <strain evidence="3 4">CGMCC 1.15286</strain>
    </source>
</reference>
<name>A0A917HKL7_9BACL</name>
<evidence type="ECO:0000256" key="1">
    <source>
        <dbReference type="SAM" id="MobiDB-lite"/>
    </source>
</evidence>
<feature type="chain" id="PRO_5039731450" description="Lipoprotein" evidence="2">
    <location>
        <begin position="22"/>
        <end position="172"/>
    </location>
</feature>
<dbReference type="PROSITE" id="PS51257">
    <property type="entry name" value="PROKAR_LIPOPROTEIN"/>
    <property type="match status" value="1"/>
</dbReference>